<dbReference type="VEuPathDB" id="PlasmoDB:PRELSG_1460600"/>
<dbReference type="OrthoDB" id="378536at2759"/>
<dbReference type="RefSeq" id="XP_028535391.1">
    <property type="nucleotide sequence ID" value="XM_028679705.1"/>
</dbReference>
<feature type="compositionally biased region" description="Low complexity" evidence="2">
    <location>
        <begin position="492"/>
        <end position="505"/>
    </location>
</feature>
<dbReference type="OMA" id="GHNDIND"/>
<evidence type="ECO:0000313" key="4">
    <source>
        <dbReference type="Proteomes" id="UP000220158"/>
    </source>
</evidence>
<organism evidence="3 4">
    <name type="scientific">Plasmodium relictum</name>
    <dbReference type="NCBI Taxonomy" id="85471"/>
    <lineage>
        <taxon>Eukaryota</taxon>
        <taxon>Sar</taxon>
        <taxon>Alveolata</taxon>
        <taxon>Apicomplexa</taxon>
        <taxon>Aconoidasida</taxon>
        <taxon>Haemosporida</taxon>
        <taxon>Plasmodiidae</taxon>
        <taxon>Plasmodium</taxon>
        <taxon>Plasmodium (Haemamoeba)</taxon>
    </lineage>
</organism>
<keyword evidence="4" id="KW-1185">Reference proteome</keyword>
<dbReference type="EMBL" id="LN835309">
    <property type="protein sequence ID" value="CRH02871.1"/>
    <property type="molecule type" value="Genomic_DNA"/>
</dbReference>
<name>A0A1J1HC40_PLARL</name>
<dbReference type="GeneID" id="39739038"/>
<evidence type="ECO:0000256" key="2">
    <source>
        <dbReference type="SAM" id="MobiDB-lite"/>
    </source>
</evidence>
<protein>
    <submittedName>
        <fullName evidence="3">Uncharacterized protein</fullName>
    </submittedName>
</protein>
<sequence>MKEDKINVKIDSEIKYNRRHMEKEKTSDNKDCNYELFKYKRSLYLIRKAIKLIKNHYHNKINKVDTLRIRQRKKLFYLEKGNIILEDKCNFYSEHVEELKNIYTEQLNLKNDKIQNLQDEINKMRGNYDDKCESNTIRILKLREDQIERLSEQLNTINNLYHKQVDNNKKLIKEIEDLNKSILYLNNKVQEEKNNTEDIKKKFKFYKRYNRNRKKFKLNFEIINQHEEKQKIKENDDICLSILCLLKTELETIDSENKNEKTKEQDQKRFRIKNHSFFKKILESNYKYKKSNIFDHIYKKQFFSFYEEKFTENDKVKFQNKKIFSFPLNYKKKLNKYNNIHNLNKRNVEKTNDKNKEILNEGDKWKNLSLSNIYFYNNFNDNFDNNSEYFNRKRDIFDKNCEEEYDKNNYEYNDKSDGHYMYYDEYDNMNNNKNYNKKKNKKKNDYKKSNEYNNKTNINYNNISSSEYSYITDNKINNDKSDNECINDKNNENYNINNKNNNGHNDINDNKINDDKSDNKYINDKNNNENDNRNNKDNNGHNDLNDYKINDDKSDNEYINDKNNNENNNRNNKSINDKSNNKYSDIFNNKSADNKSNIKYINDKNANEHNNKND</sequence>
<feature type="region of interest" description="Disordered" evidence="2">
    <location>
        <begin position="430"/>
        <end position="458"/>
    </location>
</feature>
<feature type="compositionally biased region" description="Low complexity" evidence="2">
    <location>
        <begin position="565"/>
        <end position="574"/>
    </location>
</feature>
<dbReference type="KEGG" id="prel:PRELSG_1460600"/>
<feature type="coiled-coil region" evidence="1">
    <location>
        <begin position="100"/>
        <end position="195"/>
    </location>
</feature>
<gene>
    <name evidence="3" type="ORF">PRELSG_1460600</name>
</gene>
<feature type="compositionally biased region" description="Basic residues" evidence="2">
    <location>
        <begin position="435"/>
        <end position="445"/>
    </location>
</feature>
<feature type="compositionally biased region" description="Basic and acidic residues" evidence="2">
    <location>
        <begin position="482"/>
        <end position="491"/>
    </location>
</feature>
<evidence type="ECO:0000313" key="3">
    <source>
        <dbReference type="EMBL" id="CRH02871.1"/>
    </source>
</evidence>
<feature type="compositionally biased region" description="Basic and acidic residues" evidence="2">
    <location>
        <begin position="506"/>
        <end position="564"/>
    </location>
</feature>
<dbReference type="Proteomes" id="UP000220158">
    <property type="component" value="Chromosome 14"/>
</dbReference>
<feature type="region of interest" description="Disordered" evidence="2">
    <location>
        <begin position="482"/>
        <end position="591"/>
    </location>
</feature>
<keyword evidence="1" id="KW-0175">Coiled coil</keyword>
<dbReference type="AlphaFoldDB" id="A0A1J1HC40"/>
<accession>A0A1J1HC40</accession>
<evidence type="ECO:0000256" key="1">
    <source>
        <dbReference type="SAM" id="Coils"/>
    </source>
</evidence>
<proteinExistence type="predicted"/>
<reference evidence="3 4" key="1">
    <citation type="submission" date="2015-04" db="EMBL/GenBank/DDBJ databases">
        <authorList>
            <consortium name="Pathogen Informatics"/>
        </authorList>
    </citation>
    <scope>NUCLEOTIDE SEQUENCE [LARGE SCALE GENOMIC DNA]</scope>
    <source>
        <strain evidence="3 4">SGS1</strain>
    </source>
</reference>